<evidence type="ECO:0000256" key="1">
    <source>
        <dbReference type="ARBA" id="ARBA00001974"/>
    </source>
</evidence>
<dbReference type="Pfam" id="PF08031">
    <property type="entry name" value="BBE"/>
    <property type="match status" value="1"/>
</dbReference>
<dbReference type="AlphaFoldDB" id="A0A1B9IGJ8"/>
<evidence type="ECO:0000256" key="6">
    <source>
        <dbReference type="SAM" id="MobiDB-lite"/>
    </source>
</evidence>
<dbReference type="PANTHER" id="PTHR42973:SF39">
    <property type="entry name" value="FAD-BINDING PCMH-TYPE DOMAIN-CONTAINING PROTEIN"/>
    <property type="match status" value="1"/>
</dbReference>
<dbReference type="InterPro" id="IPR036318">
    <property type="entry name" value="FAD-bd_PCMH-like_sf"/>
</dbReference>
<keyword evidence="5" id="KW-0560">Oxidoreductase</keyword>
<accession>A0A1B9IGJ8</accession>
<evidence type="ECO:0000256" key="3">
    <source>
        <dbReference type="ARBA" id="ARBA00022630"/>
    </source>
</evidence>
<keyword evidence="3" id="KW-0285">Flavoprotein</keyword>
<dbReference type="Proteomes" id="UP000092583">
    <property type="component" value="Unassembled WGS sequence"/>
</dbReference>
<comment type="cofactor">
    <cofactor evidence="1">
        <name>FAD</name>
        <dbReference type="ChEBI" id="CHEBI:57692"/>
    </cofactor>
</comment>
<dbReference type="Pfam" id="PF01565">
    <property type="entry name" value="FAD_binding_4"/>
    <property type="match status" value="1"/>
</dbReference>
<dbReference type="OrthoDB" id="9996127at2759"/>
<organism evidence="8 9">
    <name type="scientific">Kwoniella mangroviensis CBS 10435</name>
    <dbReference type="NCBI Taxonomy" id="1331196"/>
    <lineage>
        <taxon>Eukaryota</taxon>
        <taxon>Fungi</taxon>
        <taxon>Dikarya</taxon>
        <taxon>Basidiomycota</taxon>
        <taxon>Agaricomycotina</taxon>
        <taxon>Tremellomycetes</taxon>
        <taxon>Tremellales</taxon>
        <taxon>Cryptococcaceae</taxon>
        <taxon>Kwoniella</taxon>
    </lineage>
</organism>
<feature type="compositionally biased region" description="Basic and acidic residues" evidence="6">
    <location>
        <begin position="208"/>
        <end position="220"/>
    </location>
</feature>
<reference evidence="8 9" key="1">
    <citation type="submission" date="2013-07" db="EMBL/GenBank/DDBJ databases">
        <title>The Genome Sequence of Kwoniella mangroviensis CBS10435.</title>
        <authorList>
            <consortium name="The Broad Institute Genome Sequencing Platform"/>
            <person name="Cuomo C."/>
            <person name="Litvintseva A."/>
            <person name="Chen Y."/>
            <person name="Heitman J."/>
            <person name="Sun S."/>
            <person name="Springer D."/>
            <person name="Dromer F."/>
            <person name="Young S.K."/>
            <person name="Zeng Q."/>
            <person name="Gargeya S."/>
            <person name="Fitzgerald M."/>
            <person name="Abouelleil A."/>
            <person name="Alvarado L."/>
            <person name="Berlin A.M."/>
            <person name="Chapman S.B."/>
            <person name="Dewar J."/>
            <person name="Goldberg J."/>
            <person name="Griggs A."/>
            <person name="Gujja S."/>
            <person name="Hansen M."/>
            <person name="Howarth C."/>
            <person name="Imamovic A."/>
            <person name="Larimer J."/>
            <person name="McCowan C."/>
            <person name="Murphy C."/>
            <person name="Pearson M."/>
            <person name="Priest M."/>
            <person name="Roberts A."/>
            <person name="Saif S."/>
            <person name="Shea T."/>
            <person name="Sykes S."/>
            <person name="Wortman J."/>
            <person name="Nusbaum C."/>
            <person name="Birren B."/>
        </authorList>
    </citation>
    <scope>NUCLEOTIDE SEQUENCE [LARGE SCALE GENOMIC DNA]</scope>
    <source>
        <strain evidence="8 9">CBS 10435</strain>
    </source>
</reference>
<protein>
    <recommendedName>
        <fullName evidence="7">FAD-binding PCMH-type domain-containing protein</fullName>
    </recommendedName>
</protein>
<proteinExistence type="inferred from homology"/>
<keyword evidence="9" id="KW-1185">Reference proteome</keyword>
<feature type="region of interest" description="Disordered" evidence="6">
    <location>
        <begin position="766"/>
        <end position="825"/>
    </location>
</feature>
<evidence type="ECO:0000256" key="2">
    <source>
        <dbReference type="ARBA" id="ARBA00005466"/>
    </source>
</evidence>
<dbReference type="InterPro" id="IPR012951">
    <property type="entry name" value="BBE"/>
</dbReference>
<feature type="compositionally biased region" description="Polar residues" evidence="6">
    <location>
        <begin position="280"/>
        <end position="299"/>
    </location>
</feature>
<feature type="compositionally biased region" description="Polar residues" evidence="6">
    <location>
        <begin position="180"/>
        <end position="190"/>
    </location>
</feature>
<dbReference type="SUPFAM" id="SSF56176">
    <property type="entry name" value="FAD-binding/transporter-associated domain-like"/>
    <property type="match status" value="2"/>
</dbReference>
<dbReference type="InterPro" id="IPR016166">
    <property type="entry name" value="FAD-bd_PCMH"/>
</dbReference>
<name>A0A1B9IGJ8_9TREE</name>
<dbReference type="PROSITE" id="PS51387">
    <property type="entry name" value="FAD_PCMH"/>
    <property type="match status" value="1"/>
</dbReference>
<dbReference type="PANTHER" id="PTHR42973">
    <property type="entry name" value="BINDING OXIDOREDUCTASE, PUTATIVE (AFU_ORTHOLOGUE AFUA_1G17690)-RELATED"/>
    <property type="match status" value="1"/>
</dbReference>
<dbReference type="InterPro" id="IPR016167">
    <property type="entry name" value="FAD-bd_PCMH_sub1"/>
</dbReference>
<feature type="compositionally biased region" description="Basic and acidic residues" evidence="6">
    <location>
        <begin position="776"/>
        <end position="825"/>
    </location>
</feature>
<dbReference type="Gene3D" id="3.40.462.20">
    <property type="match status" value="1"/>
</dbReference>
<sequence length="825" mass="88619">MAILNTTPNGSSAGIMTPEGLVKPYPFFAQPLKTPSNIAADDDLVKELREAVVEPTWQDIPKPQVLGRNDDGFIASSTIFNGAVKTPALALVKPITAQDVSRTIVFCREHDLELSVKGGGNGVHGWSVAGHIILDLSLMTDVTISLPDPSPPTLQESFQRLQVRRDSGTSTAGEPRRPSLASTHAASSDAGTKRSASDDFITDGTDDDGARRKGKVDGDRSGPYSPLDKIDEVIPAAEDSRASSAMEQDNNGSGSRSNSGSGTRSGSASRSDSYGITGNGKDSTPATSISGTSEFTRSPKSPIEDGYILPTHRFSFSSSNGSATSPEAGPSSRPGPRVTYVNPSQTPTSSFPFISTSFGANSSTSSSYSTSFHPSFASGPSTQLPLNTHPDPPPYTLVTFGAGVNSKALDAATAASPYGAFHVPTSAFPVGAGQFISGGFGFIGRKHGLAMDNLVEVEMVLADGRIVWLGQDGKKGGGWKDNEDPEEVWWAVRGAGAIIGVVTRFRAKAYYLPSVYAGNLIYLFDREKTPSLLRHVRDCIKGSPRTLYTNIIMTAGPPGAPAIVVFQLCFSGARAEGEMYVQAISAWEGGRSLFQDFSERKFERQQLAVEEILKGGSGRKWFIKSDMLKSLSDEVIDETCSRFHSVPDGCTWLFEYTGGGAITDVKDSCFPSSHRESAFTVAALHQWSHSESPVEDTRCVTTAEEWINEVIHPNSPGGPLPCFLQSSLSSSVSAVYGESFPRLRALKKKLDLTNFFCHAMWPQNESEEDGINGLGEDIKEGKIEGIQKEDIDKDGFMDEDELRERKKDDLEGKEKEKDKGKGKAL</sequence>
<evidence type="ECO:0000313" key="9">
    <source>
        <dbReference type="Proteomes" id="UP000092583"/>
    </source>
</evidence>
<feature type="compositionally biased region" description="Low complexity" evidence="6">
    <location>
        <begin position="315"/>
        <end position="325"/>
    </location>
</feature>
<dbReference type="InterPro" id="IPR050416">
    <property type="entry name" value="FAD-linked_Oxidoreductase"/>
</dbReference>
<dbReference type="InterPro" id="IPR016169">
    <property type="entry name" value="FAD-bd_PCMH_sub2"/>
</dbReference>
<gene>
    <name evidence="8" type="ORF">L486_07464</name>
</gene>
<dbReference type="Gene3D" id="3.30.465.10">
    <property type="match status" value="1"/>
</dbReference>
<evidence type="ECO:0000313" key="8">
    <source>
        <dbReference type="EMBL" id="OCF54809.1"/>
    </source>
</evidence>
<dbReference type="Gene3D" id="3.30.43.10">
    <property type="entry name" value="Uridine Diphospho-n-acetylenolpyruvylglucosamine Reductase, domain 2"/>
    <property type="match status" value="1"/>
</dbReference>
<evidence type="ECO:0000256" key="4">
    <source>
        <dbReference type="ARBA" id="ARBA00022827"/>
    </source>
</evidence>
<evidence type="ECO:0000259" key="7">
    <source>
        <dbReference type="PROSITE" id="PS51387"/>
    </source>
</evidence>
<dbReference type="PROSITE" id="PS00018">
    <property type="entry name" value="EF_HAND_1"/>
    <property type="match status" value="1"/>
</dbReference>
<feature type="compositionally biased region" description="Low complexity" evidence="6">
    <location>
        <begin position="250"/>
        <end position="275"/>
    </location>
</feature>
<keyword evidence="4" id="KW-0274">FAD</keyword>
<dbReference type="GO" id="GO:0071949">
    <property type="term" value="F:FAD binding"/>
    <property type="evidence" value="ECO:0007669"/>
    <property type="project" value="InterPro"/>
</dbReference>
<reference evidence="9" key="2">
    <citation type="submission" date="2013-12" db="EMBL/GenBank/DDBJ databases">
        <title>Evolution of pathogenesis and genome organization in the Tremellales.</title>
        <authorList>
            <person name="Cuomo C."/>
            <person name="Litvintseva A."/>
            <person name="Heitman J."/>
            <person name="Chen Y."/>
            <person name="Sun S."/>
            <person name="Springer D."/>
            <person name="Dromer F."/>
            <person name="Young S."/>
            <person name="Zeng Q."/>
            <person name="Chapman S."/>
            <person name="Gujja S."/>
            <person name="Saif S."/>
            <person name="Birren B."/>
        </authorList>
    </citation>
    <scope>NUCLEOTIDE SEQUENCE [LARGE SCALE GENOMIC DNA]</scope>
    <source>
        <strain evidence="9">CBS 10435</strain>
    </source>
</reference>
<evidence type="ECO:0000256" key="5">
    <source>
        <dbReference type="ARBA" id="ARBA00023002"/>
    </source>
</evidence>
<dbReference type="InterPro" id="IPR018247">
    <property type="entry name" value="EF_Hand_1_Ca_BS"/>
</dbReference>
<feature type="domain" description="FAD-binding PCMH-type" evidence="7">
    <location>
        <begin position="389"/>
        <end position="512"/>
    </location>
</feature>
<dbReference type="InterPro" id="IPR006094">
    <property type="entry name" value="Oxid_FAD_bind_N"/>
</dbReference>
<dbReference type="EMBL" id="KI669468">
    <property type="protein sequence ID" value="OCF54809.1"/>
    <property type="molecule type" value="Genomic_DNA"/>
</dbReference>
<comment type="similarity">
    <text evidence="2">Belongs to the oxygen-dependent FAD-linked oxidoreductase family.</text>
</comment>
<dbReference type="GO" id="GO:0016491">
    <property type="term" value="F:oxidoreductase activity"/>
    <property type="evidence" value="ECO:0007669"/>
    <property type="project" value="UniProtKB-KW"/>
</dbReference>
<feature type="region of interest" description="Disordered" evidence="6">
    <location>
        <begin position="163"/>
        <end position="346"/>
    </location>
</feature>
<dbReference type="STRING" id="1331196.A0A1B9IGJ8"/>